<proteinExistence type="predicted"/>
<dbReference type="Proteomes" id="UP000631114">
    <property type="component" value="Unassembled WGS sequence"/>
</dbReference>
<accession>A0A835M180</accession>
<reference evidence="1 2" key="1">
    <citation type="submission" date="2020-10" db="EMBL/GenBank/DDBJ databases">
        <title>The Coptis chinensis genome and diversification of protoberbering-type alkaloids.</title>
        <authorList>
            <person name="Wang B."/>
            <person name="Shu S."/>
            <person name="Song C."/>
            <person name="Liu Y."/>
        </authorList>
    </citation>
    <scope>NUCLEOTIDE SEQUENCE [LARGE SCALE GENOMIC DNA]</scope>
    <source>
        <strain evidence="1">HL-2020</strain>
        <tissue evidence="1">Leaf</tissue>
    </source>
</reference>
<keyword evidence="2" id="KW-1185">Reference proteome</keyword>
<name>A0A835M180_9MAGN</name>
<protein>
    <submittedName>
        <fullName evidence="1">Uncharacterized protein</fullName>
    </submittedName>
</protein>
<gene>
    <name evidence="1" type="ORF">IFM89_022452</name>
</gene>
<evidence type="ECO:0000313" key="1">
    <source>
        <dbReference type="EMBL" id="KAF9615190.1"/>
    </source>
</evidence>
<organism evidence="1 2">
    <name type="scientific">Coptis chinensis</name>
    <dbReference type="NCBI Taxonomy" id="261450"/>
    <lineage>
        <taxon>Eukaryota</taxon>
        <taxon>Viridiplantae</taxon>
        <taxon>Streptophyta</taxon>
        <taxon>Embryophyta</taxon>
        <taxon>Tracheophyta</taxon>
        <taxon>Spermatophyta</taxon>
        <taxon>Magnoliopsida</taxon>
        <taxon>Ranunculales</taxon>
        <taxon>Ranunculaceae</taxon>
        <taxon>Coptidoideae</taxon>
        <taxon>Coptis</taxon>
    </lineage>
</organism>
<evidence type="ECO:0000313" key="2">
    <source>
        <dbReference type="Proteomes" id="UP000631114"/>
    </source>
</evidence>
<dbReference type="AlphaFoldDB" id="A0A835M180"/>
<dbReference type="EMBL" id="JADFTS010000003">
    <property type="protein sequence ID" value="KAF9615190.1"/>
    <property type="molecule type" value="Genomic_DNA"/>
</dbReference>
<comment type="caution">
    <text evidence="1">The sequence shown here is derived from an EMBL/GenBank/DDBJ whole genome shotgun (WGS) entry which is preliminary data.</text>
</comment>
<sequence length="35" mass="3978">MLFTSSGNGRETNVTLWGRHLLLSHLNYGNLLAEY</sequence>